<dbReference type="Proteomes" id="UP000308652">
    <property type="component" value="Unassembled WGS sequence"/>
</dbReference>
<dbReference type="AlphaFoldDB" id="A0A5C3M078"/>
<dbReference type="EMBL" id="ML213602">
    <property type="protein sequence ID" value="TFK38620.1"/>
    <property type="molecule type" value="Genomic_DNA"/>
</dbReference>
<keyword evidence="2" id="KW-1185">Reference proteome</keyword>
<accession>A0A5C3M078</accession>
<name>A0A5C3M078_9AGAR</name>
<evidence type="ECO:0000313" key="1">
    <source>
        <dbReference type="EMBL" id="TFK38620.1"/>
    </source>
</evidence>
<organism evidence="1 2">
    <name type="scientific">Crucibulum laeve</name>
    <dbReference type="NCBI Taxonomy" id="68775"/>
    <lineage>
        <taxon>Eukaryota</taxon>
        <taxon>Fungi</taxon>
        <taxon>Dikarya</taxon>
        <taxon>Basidiomycota</taxon>
        <taxon>Agaricomycotina</taxon>
        <taxon>Agaricomycetes</taxon>
        <taxon>Agaricomycetidae</taxon>
        <taxon>Agaricales</taxon>
        <taxon>Agaricineae</taxon>
        <taxon>Nidulariaceae</taxon>
        <taxon>Crucibulum</taxon>
    </lineage>
</organism>
<evidence type="ECO:0000313" key="2">
    <source>
        <dbReference type="Proteomes" id="UP000308652"/>
    </source>
</evidence>
<sequence>MRESGNARPWATVGIKMNLWDYVTKLSILYGETLNKAARGFAAVRAVRVGFGADEDVEVARRLSERVPGCQWNLWRLRSRRRPGESRPSLTEQARWGLVLGNGGKFKWNYFFEEMDELCKLRGFQMQCWSYASLGIICEVVIGSNWRAHGFARNDLEN</sequence>
<proteinExistence type="predicted"/>
<protein>
    <submittedName>
        <fullName evidence="1">Uncharacterized protein</fullName>
    </submittedName>
</protein>
<reference evidence="1 2" key="1">
    <citation type="journal article" date="2019" name="Nat. Ecol. Evol.">
        <title>Megaphylogeny resolves global patterns of mushroom evolution.</title>
        <authorList>
            <person name="Varga T."/>
            <person name="Krizsan K."/>
            <person name="Foldi C."/>
            <person name="Dima B."/>
            <person name="Sanchez-Garcia M."/>
            <person name="Sanchez-Ramirez S."/>
            <person name="Szollosi G.J."/>
            <person name="Szarkandi J.G."/>
            <person name="Papp V."/>
            <person name="Albert L."/>
            <person name="Andreopoulos W."/>
            <person name="Angelini C."/>
            <person name="Antonin V."/>
            <person name="Barry K.W."/>
            <person name="Bougher N.L."/>
            <person name="Buchanan P."/>
            <person name="Buyck B."/>
            <person name="Bense V."/>
            <person name="Catcheside P."/>
            <person name="Chovatia M."/>
            <person name="Cooper J."/>
            <person name="Damon W."/>
            <person name="Desjardin D."/>
            <person name="Finy P."/>
            <person name="Geml J."/>
            <person name="Haridas S."/>
            <person name="Hughes K."/>
            <person name="Justo A."/>
            <person name="Karasinski D."/>
            <person name="Kautmanova I."/>
            <person name="Kiss B."/>
            <person name="Kocsube S."/>
            <person name="Kotiranta H."/>
            <person name="LaButti K.M."/>
            <person name="Lechner B.E."/>
            <person name="Liimatainen K."/>
            <person name="Lipzen A."/>
            <person name="Lukacs Z."/>
            <person name="Mihaltcheva S."/>
            <person name="Morgado L.N."/>
            <person name="Niskanen T."/>
            <person name="Noordeloos M.E."/>
            <person name="Ohm R.A."/>
            <person name="Ortiz-Santana B."/>
            <person name="Ovrebo C."/>
            <person name="Racz N."/>
            <person name="Riley R."/>
            <person name="Savchenko A."/>
            <person name="Shiryaev A."/>
            <person name="Soop K."/>
            <person name="Spirin V."/>
            <person name="Szebenyi C."/>
            <person name="Tomsovsky M."/>
            <person name="Tulloss R.E."/>
            <person name="Uehling J."/>
            <person name="Grigoriev I.V."/>
            <person name="Vagvolgyi C."/>
            <person name="Papp T."/>
            <person name="Martin F.M."/>
            <person name="Miettinen O."/>
            <person name="Hibbett D.S."/>
            <person name="Nagy L.G."/>
        </authorList>
    </citation>
    <scope>NUCLEOTIDE SEQUENCE [LARGE SCALE GENOMIC DNA]</scope>
    <source>
        <strain evidence="1 2">CBS 166.37</strain>
    </source>
</reference>
<gene>
    <name evidence="1" type="ORF">BDQ12DRAFT_683073</name>
</gene>